<dbReference type="Gramene" id="TraesCAD_scaffold_048859_01G000200.1">
    <property type="protein sequence ID" value="TraesCAD_scaffold_048859_01G000200.1"/>
    <property type="gene ID" value="TraesCAD_scaffold_048859_01G000200"/>
</dbReference>
<evidence type="ECO:0000313" key="4">
    <source>
        <dbReference type="Proteomes" id="UP000019116"/>
    </source>
</evidence>
<evidence type="ECO:0000313" key="3">
    <source>
        <dbReference type="EnsemblPlants" id="TraesCS3D02G389600.1"/>
    </source>
</evidence>
<organism evidence="3">
    <name type="scientific">Triticum aestivum</name>
    <name type="common">Wheat</name>
    <dbReference type="NCBI Taxonomy" id="4565"/>
    <lineage>
        <taxon>Eukaryota</taxon>
        <taxon>Viridiplantae</taxon>
        <taxon>Streptophyta</taxon>
        <taxon>Embryophyta</taxon>
        <taxon>Tracheophyta</taxon>
        <taxon>Spermatophyta</taxon>
        <taxon>Magnoliopsida</taxon>
        <taxon>Liliopsida</taxon>
        <taxon>Poales</taxon>
        <taxon>Poaceae</taxon>
        <taxon>BOP clade</taxon>
        <taxon>Pooideae</taxon>
        <taxon>Triticodae</taxon>
        <taxon>Triticeae</taxon>
        <taxon>Triticinae</taxon>
        <taxon>Triticum</taxon>
    </lineage>
</organism>
<dbReference type="PANTHER" id="PTHR34145:SF29">
    <property type="entry name" value="F-BOX DOMAIN-CONTAINING PROTEIN"/>
    <property type="match status" value="1"/>
</dbReference>
<dbReference type="AlphaFoldDB" id="A0A3B6H2Y8"/>
<dbReference type="Gramene" id="TraesWEE_scaffold_168989_01G000100.1">
    <property type="protein sequence ID" value="TraesWEE_scaffold_168989_01G000100.1"/>
    <property type="gene ID" value="TraesWEE_scaffold_168989_01G000100"/>
</dbReference>
<protein>
    <recommendedName>
        <fullName evidence="2">At1g61320/AtMIF1 LRR domain-containing protein</fullName>
    </recommendedName>
</protein>
<dbReference type="Pfam" id="PF23622">
    <property type="entry name" value="LRR_At1g61320_AtMIF1"/>
    <property type="match status" value="1"/>
</dbReference>
<reference evidence="3" key="1">
    <citation type="submission" date="2018-08" db="EMBL/GenBank/DDBJ databases">
        <authorList>
            <person name="Rossello M."/>
        </authorList>
    </citation>
    <scope>NUCLEOTIDE SEQUENCE [LARGE SCALE GENOMIC DNA]</scope>
    <source>
        <strain evidence="3">cv. Chinese Spring</strain>
    </source>
</reference>
<dbReference type="Gramene" id="TraesCS3D03G0861800.1">
    <property type="protein sequence ID" value="TraesCS3D03G0861800.1.CDS"/>
    <property type="gene ID" value="TraesCS3D03G0861800"/>
</dbReference>
<name>A0A3B6H2Y8_WHEAT</name>
<dbReference type="Gramene" id="TraesCLE_scaffold_079206_01G000200.1">
    <property type="protein sequence ID" value="TraesCLE_scaffold_079206_01G000200.1"/>
    <property type="gene ID" value="TraesCLE_scaffold_079206_01G000200"/>
</dbReference>
<feature type="domain" description="At1g61320/AtMIF1 LRR" evidence="2">
    <location>
        <begin position="109"/>
        <end position="399"/>
    </location>
</feature>
<reference evidence="3" key="2">
    <citation type="submission" date="2018-10" db="UniProtKB">
        <authorList>
            <consortium name="EnsemblPlants"/>
        </authorList>
    </citation>
    <scope>IDENTIFICATION</scope>
</reference>
<dbReference type="OrthoDB" id="10669023at2759"/>
<dbReference type="Proteomes" id="UP000019116">
    <property type="component" value="Chromosome 3D"/>
</dbReference>
<dbReference type="Gene3D" id="3.80.10.10">
    <property type="entry name" value="Ribonuclease Inhibitor"/>
    <property type="match status" value="1"/>
</dbReference>
<proteinExistence type="predicted"/>
<dbReference type="STRING" id="4565.A0A3B6H2Y8"/>
<dbReference type="InterPro" id="IPR055357">
    <property type="entry name" value="LRR_At1g61320_AtMIF1"/>
</dbReference>
<accession>A0A3B6H2Y8</accession>
<dbReference type="Gramene" id="TraesCS3D02G389600.1">
    <property type="protein sequence ID" value="TraesCS3D02G389600.1"/>
    <property type="gene ID" value="TraesCS3D02G389600"/>
</dbReference>
<feature type="region of interest" description="Disordered" evidence="1">
    <location>
        <begin position="51"/>
        <end position="71"/>
    </location>
</feature>
<dbReference type="EnsemblPlants" id="TraesCS3D02G389600.1">
    <property type="protein sequence ID" value="TraesCS3D02G389600.1"/>
    <property type="gene ID" value="TraesCS3D02G389600"/>
</dbReference>
<keyword evidence="4" id="KW-1185">Reference proteome</keyword>
<dbReference type="InterPro" id="IPR032675">
    <property type="entry name" value="LRR_dom_sf"/>
</dbReference>
<evidence type="ECO:0000259" key="2">
    <source>
        <dbReference type="Pfam" id="PF23622"/>
    </source>
</evidence>
<evidence type="ECO:0000256" key="1">
    <source>
        <dbReference type="SAM" id="MobiDB-lite"/>
    </source>
</evidence>
<dbReference type="Gramene" id="TraesRN3D0100899600.1">
    <property type="protein sequence ID" value="TraesRN3D0100899600.1"/>
    <property type="gene ID" value="TraesRN3D0100899600"/>
</dbReference>
<dbReference type="Gramene" id="TraesROB_scaffold_031947_01G000300.1">
    <property type="protein sequence ID" value="TraesROB_scaffold_031947_01G000300.1"/>
    <property type="gene ID" value="TraesROB_scaffold_031947_01G000300"/>
</dbReference>
<sequence length="401" mass="45332">MQDVLCRILSCLCMRDAARVSSSCSVFLRAWGRYPRLTFDEDTLRLRRQHPEPEAAAPHEAGEDNLMPPPIILGQQQQQDDVLVALRERDELARGFVRHVDAVMSRRRSDAALDALTIKLAYLREQDAPCVDRWVRLALTSTTTRRLRLDFLPHGCYNPDRLRYELPCSLLSAGTAAAGALEHLYLRMGSIRAPMPELASLVTLVLSRVRVTGEDLGHLLYSCHRLQSLKLKRCEDLAYLKVPPDRLKQLRTLVVKSCWSMREMDISGSSVESLRFEGRHMPGTLLCGSVGPALRVTSAEFDLEQLIAPAESEATESSRLQLLSLAHLMPRLETLSLTLVRHIKVVMTSPHSSGNRFRHLKRVKLEFYMPGRDGRDDFLFLYSFLDSAPIMEALSLDVRSS</sequence>
<dbReference type="SUPFAM" id="SSF52047">
    <property type="entry name" value="RNI-like"/>
    <property type="match status" value="1"/>
</dbReference>
<dbReference type="PANTHER" id="PTHR34145">
    <property type="entry name" value="OS02G0105600 PROTEIN"/>
    <property type="match status" value="1"/>
</dbReference>
<dbReference type="InterPro" id="IPR053772">
    <property type="entry name" value="At1g61320/At1g61330-like"/>
</dbReference>